<evidence type="ECO:0000313" key="4">
    <source>
        <dbReference type="Proteomes" id="UP001258994"/>
    </source>
</evidence>
<dbReference type="Gene3D" id="3.40.50.2000">
    <property type="entry name" value="Glycogen Phosphorylase B"/>
    <property type="match status" value="2"/>
</dbReference>
<evidence type="ECO:0000259" key="1">
    <source>
        <dbReference type="Pfam" id="PF00534"/>
    </source>
</evidence>
<dbReference type="Pfam" id="PF13439">
    <property type="entry name" value="Glyco_transf_4"/>
    <property type="match status" value="1"/>
</dbReference>
<proteinExistence type="predicted"/>
<dbReference type="EMBL" id="CP134145">
    <property type="protein sequence ID" value="WNC72545.1"/>
    <property type="molecule type" value="Genomic_DNA"/>
</dbReference>
<dbReference type="PANTHER" id="PTHR12526">
    <property type="entry name" value="GLYCOSYLTRANSFERASE"/>
    <property type="match status" value="1"/>
</dbReference>
<feature type="domain" description="Glycosyl transferase family 1" evidence="1">
    <location>
        <begin position="180"/>
        <end position="344"/>
    </location>
</feature>
<dbReference type="RefSeq" id="WP_348391662.1">
    <property type="nucleotide sequence ID" value="NZ_CP134145.1"/>
</dbReference>
<keyword evidence="3" id="KW-0328">Glycosyltransferase</keyword>
<name>A0ABY9TXQ3_9GAMM</name>
<reference evidence="4" key="1">
    <citation type="submission" date="2023-09" db="EMBL/GenBank/DDBJ databases">
        <authorList>
            <person name="Li S."/>
            <person name="Li X."/>
            <person name="Zhang C."/>
            <person name="Zhao Z."/>
        </authorList>
    </citation>
    <scope>NUCLEOTIDE SEQUENCE [LARGE SCALE GENOMIC DNA]</scope>
    <source>
        <strain evidence="4">SQ149</strain>
    </source>
</reference>
<dbReference type="InterPro" id="IPR001296">
    <property type="entry name" value="Glyco_trans_1"/>
</dbReference>
<keyword evidence="3" id="KW-0808">Transferase</keyword>
<dbReference type="EC" id="2.4.-.-" evidence="3"/>
<dbReference type="GO" id="GO:0016757">
    <property type="term" value="F:glycosyltransferase activity"/>
    <property type="evidence" value="ECO:0007669"/>
    <property type="project" value="UniProtKB-KW"/>
</dbReference>
<dbReference type="Pfam" id="PF00534">
    <property type="entry name" value="Glycos_transf_1"/>
    <property type="match status" value="1"/>
</dbReference>
<evidence type="ECO:0000313" key="3">
    <source>
        <dbReference type="EMBL" id="WNC72545.1"/>
    </source>
</evidence>
<sequence length="371" mass="41627">MIKILHVTFDMCIGGTEQVIKNIIQGCDNSQFEMAILCIESPLGPFAKELQENGITIFELNRKPGFDVNLIFRIRDIIKNHNFNLLHCHQYSPWVYGACAAILTKSQVIFTEHGRFYPEKSSFKRKLVNPLLNIITAQITAISNATKQALVVHEGIREKNIKVIYNGIKPIKVDSANAKALRQSLKIDDKQTVLGTVARLDPIKNHIMMLKAFSQLLKTHPNTILLIVGDGEEKANLTKLSRQLKINNKVFFTGYIEQPNDHIGIMDIFLLSSYSEGTPITLLEALSIGKPCVVTDVGGNPEIIHHDINGLICASNDHINFAESICAIVDDPDKYSKYSTLGKERFKRSFSIKTMADAYEYFYSNITANKA</sequence>
<gene>
    <name evidence="3" type="ORF">RGQ13_00805</name>
</gene>
<accession>A0ABY9TXQ3</accession>
<protein>
    <submittedName>
        <fullName evidence="3">Glycosyltransferase</fullName>
        <ecNumber evidence="3">2.4.-.-</ecNumber>
    </submittedName>
</protein>
<dbReference type="InterPro" id="IPR028098">
    <property type="entry name" value="Glyco_trans_4-like_N"/>
</dbReference>
<keyword evidence="4" id="KW-1185">Reference proteome</keyword>
<organism evidence="3 4">
    <name type="scientific">Thalassotalea psychrophila</name>
    <dbReference type="NCBI Taxonomy" id="3065647"/>
    <lineage>
        <taxon>Bacteria</taxon>
        <taxon>Pseudomonadati</taxon>
        <taxon>Pseudomonadota</taxon>
        <taxon>Gammaproteobacteria</taxon>
        <taxon>Alteromonadales</taxon>
        <taxon>Colwelliaceae</taxon>
        <taxon>Thalassotalea</taxon>
    </lineage>
</organism>
<dbReference type="SUPFAM" id="SSF53756">
    <property type="entry name" value="UDP-Glycosyltransferase/glycogen phosphorylase"/>
    <property type="match status" value="1"/>
</dbReference>
<dbReference type="Proteomes" id="UP001258994">
    <property type="component" value="Chromosome"/>
</dbReference>
<feature type="domain" description="Glycosyltransferase subfamily 4-like N-terminal" evidence="2">
    <location>
        <begin position="13"/>
        <end position="169"/>
    </location>
</feature>
<evidence type="ECO:0000259" key="2">
    <source>
        <dbReference type="Pfam" id="PF13439"/>
    </source>
</evidence>